<evidence type="ECO:0000313" key="3">
    <source>
        <dbReference type="Proteomes" id="UP000295431"/>
    </source>
</evidence>
<evidence type="ECO:0000256" key="1">
    <source>
        <dbReference type="SAM" id="MobiDB-lite"/>
    </source>
</evidence>
<dbReference type="RefSeq" id="WP_131939938.1">
    <property type="nucleotide sequence ID" value="NZ_BAAAMX010000037.1"/>
</dbReference>
<dbReference type="AlphaFoldDB" id="A0A4R4P2Y7"/>
<organism evidence="2 3">
    <name type="scientific">Actinomadura bangladeshensis</name>
    <dbReference type="NCBI Taxonomy" id="453573"/>
    <lineage>
        <taxon>Bacteria</taxon>
        <taxon>Bacillati</taxon>
        <taxon>Actinomycetota</taxon>
        <taxon>Actinomycetes</taxon>
        <taxon>Streptosporangiales</taxon>
        <taxon>Thermomonosporaceae</taxon>
        <taxon>Actinomadura</taxon>
    </lineage>
</organism>
<feature type="region of interest" description="Disordered" evidence="1">
    <location>
        <begin position="124"/>
        <end position="181"/>
    </location>
</feature>
<protein>
    <submittedName>
        <fullName evidence="2">Uncharacterized protein</fullName>
    </submittedName>
</protein>
<name>A0A4R4P2Y7_9ACTN</name>
<gene>
    <name evidence="2" type="ORF">E1284_16300</name>
</gene>
<keyword evidence="3" id="KW-1185">Reference proteome</keyword>
<dbReference type="Proteomes" id="UP000295431">
    <property type="component" value="Unassembled WGS sequence"/>
</dbReference>
<reference evidence="2 3" key="1">
    <citation type="submission" date="2019-03" db="EMBL/GenBank/DDBJ databases">
        <title>Draft genome sequences of novel Actinobacteria.</title>
        <authorList>
            <person name="Sahin N."/>
            <person name="Ay H."/>
            <person name="Saygin H."/>
        </authorList>
    </citation>
    <scope>NUCLEOTIDE SEQUENCE [LARGE SCALE GENOMIC DNA]</scope>
    <source>
        <strain evidence="2 3">DSM 45347</strain>
    </source>
</reference>
<evidence type="ECO:0000313" key="2">
    <source>
        <dbReference type="EMBL" id="TDC15083.1"/>
    </source>
</evidence>
<sequence length="181" mass="19173">MTHDPTQPGRDSLTDYETEQFAYDLESAVRSLKQAAGQPGGLAGPATVYGVLDAVHTAASSLDQLLLQLERFLIRQHMDGRLVRDHGASLDEALEAFSRAILHARHQGAGCTEAVNQARSAINHVHSGGLPPGGGTTPSHDTAAEPAPTAALRQAEPRARHPKNGRPRARWFGGPRKGAGA</sequence>
<proteinExistence type="predicted"/>
<accession>A0A4R4P2Y7</accession>
<dbReference type="EMBL" id="SMJW01000072">
    <property type="protein sequence ID" value="TDC15083.1"/>
    <property type="molecule type" value="Genomic_DNA"/>
</dbReference>
<dbReference type="OrthoDB" id="3466323at2"/>
<comment type="caution">
    <text evidence="2">The sequence shown here is derived from an EMBL/GenBank/DDBJ whole genome shotgun (WGS) entry which is preliminary data.</text>
</comment>
<feature type="compositionally biased region" description="Basic residues" evidence="1">
    <location>
        <begin position="160"/>
        <end position="169"/>
    </location>
</feature>